<feature type="domain" description="HD Cas3-type" evidence="14">
    <location>
        <begin position="9"/>
        <end position="177"/>
    </location>
</feature>
<keyword evidence="6" id="KW-0378">Hydrolase</keyword>
<dbReference type="InterPro" id="IPR027417">
    <property type="entry name" value="P-loop_NTPase"/>
</dbReference>
<dbReference type="CDD" id="cd17930">
    <property type="entry name" value="DEXHc_cas3"/>
    <property type="match status" value="1"/>
</dbReference>
<dbReference type="CDD" id="cd09641">
    <property type="entry name" value="Cas3''_I"/>
    <property type="match status" value="1"/>
</dbReference>
<dbReference type="Gene3D" id="3.40.50.300">
    <property type="entry name" value="P-loop containing nucleotide triphosphate hydrolases"/>
    <property type="match status" value="2"/>
</dbReference>
<dbReference type="InterPro" id="IPR011545">
    <property type="entry name" value="DEAD/DEAH_box_helicase_dom"/>
</dbReference>
<dbReference type="Pfam" id="PF00270">
    <property type="entry name" value="DEAD"/>
    <property type="match status" value="1"/>
</dbReference>
<dbReference type="AlphaFoldDB" id="A0A8J3ZMH3"/>
<dbReference type="InterPro" id="IPR006483">
    <property type="entry name" value="CRISPR-assoc_Cas3_HD"/>
</dbReference>
<name>A0A8J3ZMH3_9ACTN</name>
<evidence type="ECO:0000256" key="2">
    <source>
        <dbReference type="ARBA" id="ARBA00009046"/>
    </source>
</evidence>
<keyword evidence="8" id="KW-0067">ATP-binding</keyword>
<evidence type="ECO:0000256" key="1">
    <source>
        <dbReference type="ARBA" id="ARBA00006847"/>
    </source>
</evidence>
<dbReference type="GO" id="GO:0005829">
    <property type="term" value="C:cytosol"/>
    <property type="evidence" value="ECO:0007669"/>
    <property type="project" value="TreeGrafter"/>
</dbReference>
<dbReference type="InterPro" id="IPR006474">
    <property type="entry name" value="Helicase_Cas3_CRISPR-ass_core"/>
</dbReference>
<evidence type="ECO:0000256" key="5">
    <source>
        <dbReference type="ARBA" id="ARBA00022741"/>
    </source>
</evidence>
<keyword evidence="5" id="KW-0547">Nucleotide-binding</keyword>
<dbReference type="GO" id="GO:0051607">
    <property type="term" value="P:defense response to virus"/>
    <property type="evidence" value="ECO:0007669"/>
    <property type="project" value="UniProtKB-KW"/>
</dbReference>
<dbReference type="InterPro" id="IPR003607">
    <property type="entry name" value="HD/PDEase_dom"/>
</dbReference>
<comment type="similarity">
    <text evidence="1">In the N-terminal section; belongs to the CRISPR-associated nuclease Cas3-HD family.</text>
</comment>
<comment type="similarity">
    <text evidence="2">In the central section; belongs to the CRISPR-associated helicase Cas3 family.</text>
</comment>
<dbReference type="NCBIfam" id="TIGR01587">
    <property type="entry name" value="cas3_core"/>
    <property type="match status" value="1"/>
</dbReference>
<dbReference type="GO" id="GO:0046872">
    <property type="term" value="F:metal ion binding"/>
    <property type="evidence" value="ECO:0007669"/>
    <property type="project" value="UniProtKB-KW"/>
</dbReference>
<evidence type="ECO:0000256" key="10">
    <source>
        <dbReference type="ARBA" id="ARBA00038437"/>
    </source>
</evidence>
<feature type="compositionally biased region" description="Low complexity" evidence="11">
    <location>
        <begin position="706"/>
        <end position="723"/>
    </location>
</feature>
<evidence type="ECO:0000259" key="14">
    <source>
        <dbReference type="PROSITE" id="PS51643"/>
    </source>
</evidence>
<dbReference type="InterPro" id="IPR054712">
    <property type="entry name" value="Cas3-like_dom"/>
</dbReference>
<dbReference type="InterPro" id="IPR038257">
    <property type="entry name" value="CRISPR-assoc_Cas3_HD_sf"/>
</dbReference>
<dbReference type="InterPro" id="IPR006674">
    <property type="entry name" value="HD_domain"/>
</dbReference>
<keyword evidence="7" id="KW-0347">Helicase</keyword>
<gene>
    <name evidence="15" type="ORF">Vau01_121960</name>
</gene>
<comment type="similarity">
    <text evidence="10">Belongs to the DEAD box helicase family.</text>
</comment>
<proteinExistence type="inferred from homology"/>
<dbReference type="EMBL" id="BOPG01000125">
    <property type="protein sequence ID" value="GIJ64680.1"/>
    <property type="molecule type" value="Genomic_DNA"/>
</dbReference>
<evidence type="ECO:0000313" key="15">
    <source>
        <dbReference type="EMBL" id="GIJ64680.1"/>
    </source>
</evidence>
<keyword evidence="3" id="KW-0540">Nuclease</keyword>
<dbReference type="InterPro" id="IPR014001">
    <property type="entry name" value="Helicase_ATP-bd"/>
</dbReference>
<protein>
    <submittedName>
        <fullName evidence="15">CRISPR-associated helicase/endonuclease Cas3</fullName>
    </submittedName>
</protein>
<dbReference type="SUPFAM" id="SSF109604">
    <property type="entry name" value="HD-domain/PDEase-like"/>
    <property type="match status" value="1"/>
</dbReference>
<evidence type="ECO:0000256" key="9">
    <source>
        <dbReference type="ARBA" id="ARBA00023118"/>
    </source>
</evidence>
<evidence type="ECO:0000259" key="12">
    <source>
        <dbReference type="PROSITE" id="PS51192"/>
    </source>
</evidence>
<evidence type="ECO:0000256" key="11">
    <source>
        <dbReference type="SAM" id="MobiDB-lite"/>
    </source>
</evidence>
<keyword evidence="16" id="KW-1185">Reference proteome</keyword>
<feature type="region of interest" description="Disordered" evidence="11">
    <location>
        <begin position="703"/>
        <end position="723"/>
    </location>
</feature>
<evidence type="ECO:0000256" key="7">
    <source>
        <dbReference type="ARBA" id="ARBA00022806"/>
    </source>
</evidence>
<dbReference type="GO" id="GO:0004518">
    <property type="term" value="F:nuclease activity"/>
    <property type="evidence" value="ECO:0007669"/>
    <property type="project" value="UniProtKB-KW"/>
</dbReference>
<dbReference type="GO" id="GO:0005524">
    <property type="term" value="F:ATP binding"/>
    <property type="evidence" value="ECO:0007669"/>
    <property type="project" value="UniProtKB-KW"/>
</dbReference>
<evidence type="ECO:0000256" key="6">
    <source>
        <dbReference type="ARBA" id="ARBA00022801"/>
    </source>
</evidence>
<evidence type="ECO:0000313" key="16">
    <source>
        <dbReference type="Proteomes" id="UP000612585"/>
    </source>
</evidence>
<dbReference type="SUPFAM" id="SSF52540">
    <property type="entry name" value="P-loop containing nucleoside triphosphate hydrolases"/>
    <property type="match status" value="1"/>
</dbReference>
<dbReference type="PROSITE" id="PS51192">
    <property type="entry name" value="HELICASE_ATP_BIND_1"/>
    <property type="match status" value="1"/>
</dbReference>
<dbReference type="PROSITE" id="PS51643">
    <property type="entry name" value="HD_CAS3"/>
    <property type="match status" value="1"/>
</dbReference>
<dbReference type="Proteomes" id="UP000612585">
    <property type="component" value="Unassembled WGS sequence"/>
</dbReference>
<dbReference type="Pfam" id="PF22590">
    <property type="entry name" value="Cas3-like_C_2"/>
    <property type="match status" value="1"/>
</dbReference>
<dbReference type="InterPro" id="IPR050079">
    <property type="entry name" value="DEAD_box_RNA_helicase"/>
</dbReference>
<evidence type="ECO:0000256" key="3">
    <source>
        <dbReference type="ARBA" id="ARBA00022722"/>
    </source>
</evidence>
<accession>A0A8J3ZMH3</accession>
<dbReference type="PROSITE" id="PS51194">
    <property type="entry name" value="HELICASE_CTER"/>
    <property type="match status" value="1"/>
</dbReference>
<dbReference type="GO" id="GO:0003676">
    <property type="term" value="F:nucleic acid binding"/>
    <property type="evidence" value="ECO:0007669"/>
    <property type="project" value="InterPro"/>
</dbReference>
<dbReference type="SMART" id="SM00487">
    <property type="entry name" value="DEXDc"/>
    <property type="match status" value="1"/>
</dbReference>
<dbReference type="Pfam" id="PF01966">
    <property type="entry name" value="HD"/>
    <property type="match status" value="1"/>
</dbReference>
<feature type="domain" description="Helicase ATP-binding" evidence="12">
    <location>
        <begin position="233"/>
        <end position="420"/>
    </location>
</feature>
<dbReference type="GO" id="GO:0003724">
    <property type="term" value="F:RNA helicase activity"/>
    <property type="evidence" value="ECO:0007669"/>
    <property type="project" value="TreeGrafter"/>
</dbReference>
<dbReference type="InterPro" id="IPR001650">
    <property type="entry name" value="Helicase_C-like"/>
</dbReference>
<evidence type="ECO:0000256" key="4">
    <source>
        <dbReference type="ARBA" id="ARBA00022723"/>
    </source>
</evidence>
<sequence length="723" mass="79105">MVWAHSTNAQGCRHRLDEHLRSTGQLAAEFAEPFGLSDVARWAGLVHDAGKAWCSWQTKLLAVEPTGGRVGLDHKSFGVHLARQHGLRMVEWVVAGHHGGLGDYRDLDDLLGVNDPAKQAERQKQWTDAERALKALVPEIFEQPPAVPPEFANRTDRLAQEFLVRFLFSCLVDADVLDTQAHRLGLATPRSGVPFDAEMLVDRLLKRRRVLLADRLPSPMDGLRSDLFEAALSAADMPPGVFLMTAPTGAAKTMAAAGFALRHAARHGKRRVIVAVPFITITEQNAAVYRQLLDDGDDVVLEHHSNVDWDVATPGRGRVFVQRMAAENWDAPFIVTTTVQLLESLFGRKPSAMRKVHRVAGSVVVLDEVQALPHRLLPQVADALRILTSRFGVTVLLSTATQPAWGELNPLKALRAHEIVPDVAAVFRSAQRVRFEWRTDPRPTLASVTAEVVAYRQALVVVNTVRDARTLYELAQAKADAGVKVLHLSTGMCPLHRTSVLTRVRQLLDERAPVVLVSTSLVEAGVDLDFPVAFRALAPPESIGQVAGRCNRSGWLGTRGGLVVIFDPVDGGAPPSFGPQVGNARVILGPDRADPEDVDALAAYFATLYRSLDIDGPASVSAEIRKNRRRWDFHSVTDGPQDASGRRDRRRAFRMILDDTVPVVVSYGTRSDLIRVCDALAELRGPAPHPDAWRRLQPNVTEQHRAGGPAVRGARVGATAGSR</sequence>
<dbReference type="PANTHER" id="PTHR47959:SF16">
    <property type="entry name" value="CRISPR-ASSOCIATED NUCLEASE_HELICASE CAS3-RELATED"/>
    <property type="match status" value="1"/>
</dbReference>
<reference evidence="15" key="1">
    <citation type="submission" date="2021-01" db="EMBL/GenBank/DDBJ databases">
        <title>Whole genome shotgun sequence of Virgisporangium aurantiacum NBRC 16421.</title>
        <authorList>
            <person name="Komaki H."/>
            <person name="Tamura T."/>
        </authorList>
    </citation>
    <scope>NUCLEOTIDE SEQUENCE</scope>
    <source>
        <strain evidence="15">NBRC 16421</strain>
    </source>
</reference>
<organism evidence="15 16">
    <name type="scientific">Virgisporangium aurantiacum</name>
    <dbReference type="NCBI Taxonomy" id="175570"/>
    <lineage>
        <taxon>Bacteria</taxon>
        <taxon>Bacillati</taxon>
        <taxon>Actinomycetota</taxon>
        <taxon>Actinomycetes</taxon>
        <taxon>Micromonosporales</taxon>
        <taxon>Micromonosporaceae</taxon>
        <taxon>Virgisporangium</taxon>
    </lineage>
</organism>
<dbReference type="PANTHER" id="PTHR47959">
    <property type="entry name" value="ATP-DEPENDENT RNA HELICASE RHLE-RELATED"/>
    <property type="match status" value="1"/>
</dbReference>
<evidence type="ECO:0000256" key="8">
    <source>
        <dbReference type="ARBA" id="ARBA00022840"/>
    </source>
</evidence>
<keyword evidence="4" id="KW-0479">Metal-binding</keyword>
<feature type="domain" description="Helicase C-terminal" evidence="13">
    <location>
        <begin position="447"/>
        <end position="628"/>
    </location>
</feature>
<dbReference type="NCBIfam" id="TIGR01596">
    <property type="entry name" value="cas3_HD"/>
    <property type="match status" value="1"/>
</dbReference>
<keyword evidence="9" id="KW-0051">Antiviral defense</keyword>
<comment type="caution">
    <text evidence="15">The sequence shown here is derived from an EMBL/GenBank/DDBJ whole genome shotgun (WGS) entry which is preliminary data.</text>
</comment>
<evidence type="ECO:0000259" key="13">
    <source>
        <dbReference type="PROSITE" id="PS51194"/>
    </source>
</evidence>
<dbReference type="SMART" id="SM00471">
    <property type="entry name" value="HDc"/>
    <property type="match status" value="1"/>
</dbReference>
<dbReference type="RefSeq" id="WP_204013919.1">
    <property type="nucleotide sequence ID" value="NZ_BOPG01000125.1"/>
</dbReference>
<dbReference type="Gene3D" id="1.10.3210.30">
    <property type="match status" value="1"/>
</dbReference>
<dbReference type="GO" id="GO:0016787">
    <property type="term" value="F:hydrolase activity"/>
    <property type="evidence" value="ECO:0007669"/>
    <property type="project" value="UniProtKB-KW"/>
</dbReference>